<dbReference type="Pfam" id="PF00498">
    <property type="entry name" value="FHA"/>
    <property type="match status" value="1"/>
</dbReference>
<feature type="domain" description="Protein kinase" evidence="7">
    <location>
        <begin position="48"/>
        <end position="335"/>
    </location>
</feature>
<keyword evidence="2 5" id="KW-0547">Nucleotide-binding</keyword>
<dbReference type="Proteomes" id="UP000637513">
    <property type="component" value="Unassembled WGS sequence"/>
</dbReference>
<gene>
    <name evidence="8" type="ORF">H8700_07010</name>
</gene>
<keyword evidence="1" id="KW-0808">Transferase</keyword>
<evidence type="ECO:0000259" key="6">
    <source>
        <dbReference type="PROSITE" id="PS50006"/>
    </source>
</evidence>
<evidence type="ECO:0000256" key="1">
    <source>
        <dbReference type="ARBA" id="ARBA00022679"/>
    </source>
</evidence>
<dbReference type="SMART" id="SM00240">
    <property type="entry name" value="FHA"/>
    <property type="match status" value="1"/>
</dbReference>
<reference evidence="8 9" key="1">
    <citation type="submission" date="2020-08" db="EMBL/GenBank/DDBJ databases">
        <title>Genome public.</title>
        <authorList>
            <person name="Liu C."/>
            <person name="Sun Q."/>
        </authorList>
    </citation>
    <scope>NUCLEOTIDE SEQUENCE [LARGE SCALE GENOMIC DNA]</scope>
    <source>
        <strain evidence="8 9">BX3</strain>
    </source>
</reference>
<sequence>MNRQIVYCPNCFELCSPQETHCKACGYSLTVTQDERSLSVGDDLHGTYTVGRVLGTGGFGITYLCMDRRYSRICAIKEYFPGEWVKRLPMTKRVMLTDSRFEANYRHGLEVFLNEAKILYGLRDNSAVVNVSDFFQENQTAYLVMEYVEGETLAQHIMKQKKPLSYDEANRMIFNMASALGYIHKKGLLHRDISPDNIMLTKDGNMKLIDFGATRQYVSNETVDMSVLVKTGFSPLEQYSRSGNQGPWSDIYALAATYYYVLSGKKPLTANERCSGMTMKSLHDRQSNVPQAVSNVINTCLDMDYTKRPQNMGRFLELFRNAVLSSETPKAHMYFYQNGKMVRKWHMLPGRTVRIGRSMSECDICIEDGMISRVHCSIRYEALENAIYVTDYSSNGTYTAMGLIGKNRFQRLMMGSEIFLVSDKYRFKMEVN</sequence>
<dbReference type="PROSITE" id="PS50006">
    <property type="entry name" value="FHA_DOMAIN"/>
    <property type="match status" value="1"/>
</dbReference>
<dbReference type="InterPro" id="IPR000719">
    <property type="entry name" value="Prot_kinase_dom"/>
</dbReference>
<comment type="caution">
    <text evidence="8">The sequence shown here is derived from an EMBL/GenBank/DDBJ whole genome shotgun (WGS) entry which is preliminary data.</text>
</comment>
<dbReference type="InterPro" id="IPR011009">
    <property type="entry name" value="Kinase-like_dom_sf"/>
</dbReference>
<dbReference type="Pfam" id="PF00069">
    <property type="entry name" value="Pkinase"/>
    <property type="match status" value="1"/>
</dbReference>
<dbReference type="InterPro" id="IPR000253">
    <property type="entry name" value="FHA_dom"/>
</dbReference>
<dbReference type="PROSITE" id="PS50011">
    <property type="entry name" value="PROTEIN_KINASE_DOM"/>
    <property type="match status" value="1"/>
</dbReference>
<dbReference type="PANTHER" id="PTHR43289:SF34">
    <property type="entry name" value="SERINE_THREONINE-PROTEIN KINASE YBDM-RELATED"/>
    <property type="match status" value="1"/>
</dbReference>
<keyword evidence="4 5" id="KW-0067">ATP-binding</keyword>
<evidence type="ECO:0000259" key="7">
    <source>
        <dbReference type="PROSITE" id="PS50011"/>
    </source>
</evidence>
<protein>
    <submittedName>
        <fullName evidence="8">Protein kinase</fullName>
    </submittedName>
</protein>
<dbReference type="Gene3D" id="1.10.510.10">
    <property type="entry name" value="Transferase(Phosphotransferase) domain 1"/>
    <property type="match status" value="1"/>
</dbReference>
<dbReference type="CDD" id="cd14014">
    <property type="entry name" value="STKc_PknB_like"/>
    <property type="match status" value="1"/>
</dbReference>
<dbReference type="CDD" id="cd00060">
    <property type="entry name" value="FHA"/>
    <property type="match status" value="1"/>
</dbReference>
<dbReference type="PROSITE" id="PS00107">
    <property type="entry name" value="PROTEIN_KINASE_ATP"/>
    <property type="match status" value="1"/>
</dbReference>
<dbReference type="RefSeq" id="WP_249304625.1">
    <property type="nucleotide sequence ID" value="NZ_JACRSW010000027.1"/>
</dbReference>
<keyword evidence="3 8" id="KW-0418">Kinase</keyword>
<evidence type="ECO:0000313" key="8">
    <source>
        <dbReference type="EMBL" id="MBC8557453.1"/>
    </source>
</evidence>
<dbReference type="InterPro" id="IPR008266">
    <property type="entry name" value="Tyr_kinase_AS"/>
</dbReference>
<organism evidence="8 9">
    <name type="scientific">Jutongia hominis</name>
    <dbReference type="NCBI Taxonomy" id="2763664"/>
    <lineage>
        <taxon>Bacteria</taxon>
        <taxon>Bacillati</taxon>
        <taxon>Bacillota</taxon>
        <taxon>Clostridia</taxon>
        <taxon>Lachnospirales</taxon>
        <taxon>Lachnospiraceae</taxon>
        <taxon>Jutongia</taxon>
    </lineage>
</organism>
<dbReference type="InterPro" id="IPR017441">
    <property type="entry name" value="Protein_kinase_ATP_BS"/>
</dbReference>
<dbReference type="InterPro" id="IPR008984">
    <property type="entry name" value="SMAD_FHA_dom_sf"/>
</dbReference>
<dbReference type="SUPFAM" id="SSF49879">
    <property type="entry name" value="SMAD/FHA domain"/>
    <property type="match status" value="1"/>
</dbReference>
<keyword evidence="9" id="KW-1185">Reference proteome</keyword>
<dbReference type="PROSITE" id="PS00109">
    <property type="entry name" value="PROTEIN_KINASE_TYR"/>
    <property type="match status" value="1"/>
</dbReference>
<accession>A0ABR7MW68</accession>
<feature type="domain" description="FHA" evidence="6">
    <location>
        <begin position="353"/>
        <end position="404"/>
    </location>
</feature>
<evidence type="ECO:0000256" key="3">
    <source>
        <dbReference type="ARBA" id="ARBA00022777"/>
    </source>
</evidence>
<dbReference type="SUPFAM" id="SSF56112">
    <property type="entry name" value="Protein kinase-like (PK-like)"/>
    <property type="match status" value="1"/>
</dbReference>
<evidence type="ECO:0000256" key="5">
    <source>
        <dbReference type="PROSITE-ProRule" id="PRU10141"/>
    </source>
</evidence>
<dbReference type="PANTHER" id="PTHR43289">
    <property type="entry name" value="MITOGEN-ACTIVATED PROTEIN KINASE KINASE KINASE 20-RELATED"/>
    <property type="match status" value="1"/>
</dbReference>
<dbReference type="GO" id="GO:0016301">
    <property type="term" value="F:kinase activity"/>
    <property type="evidence" value="ECO:0007669"/>
    <property type="project" value="UniProtKB-KW"/>
</dbReference>
<evidence type="ECO:0000256" key="2">
    <source>
        <dbReference type="ARBA" id="ARBA00022741"/>
    </source>
</evidence>
<name>A0ABR7MW68_9FIRM</name>
<evidence type="ECO:0000313" key="9">
    <source>
        <dbReference type="Proteomes" id="UP000637513"/>
    </source>
</evidence>
<evidence type="ECO:0000256" key="4">
    <source>
        <dbReference type="ARBA" id="ARBA00022840"/>
    </source>
</evidence>
<dbReference type="EMBL" id="JACRSW010000027">
    <property type="protein sequence ID" value="MBC8557453.1"/>
    <property type="molecule type" value="Genomic_DNA"/>
</dbReference>
<dbReference type="Gene3D" id="2.60.200.20">
    <property type="match status" value="1"/>
</dbReference>
<proteinExistence type="predicted"/>
<feature type="binding site" evidence="5">
    <location>
        <position position="77"/>
    </location>
    <ligand>
        <name>ATP</name>
        <dbReference type="ChEBI" id="CHEBI:30616"/>
    </ligand>
</feature>
<dbReference type="Gene3D" id="3.30.200.20">
    <property type="entry name" value="Phosphorylase Kinase, domain 1"/>
    <property type="match status" value="1"/>
</dbReference>